<evidence type="ECO:0000313" key="2">
    <source>
        <dbReference type="EMBL" id="MBR9650071.1"/>
    </source>
</evidence>
<sequence length="74" mass="8104">MPIRKMTLRESPRHIGHATPEGHQHCARFLLDFANAIMMSEPGALTDMALRGGLGSVISWRNPAAGRAPRQNVT</sequence>
<comment type="caution">
    <text evidence="2">The sequence shown here is derived from an EMBL/GenBank/DDBJ whole genome shotgun (WGS) entry which is preliminary data.</text>
</comment>
<protein>
    <submittedName>
        <fullName evidence="2">Uncharacterized protein</fullName>
    </submittedName>
</protein>
<feature type="region of interest" description="Disordered" evidence="1">
    <location>
        <begin position="1"/>
        <end position="21"/>
    </location>
</feature>
<evidence type="ECO:0000256" key="1">
    <source>
        <dbReference type="SAM" id="MobiDB-lite"/>
    </source>
</evidence>
<organism evidence="2 3">
    <name type="scientific">Thalassovita aquimarina</name>
    <dbReference type="NCBI Taxonomy" id="2785917"/>
    <lineage>
        <taxon>Bacteria</taxon>
        <taxon>Pseudomonadati</taxon>
        <taxon>Pseudomonadota</taxon>
        <taxon>Alphaproteobacteria</taxon>
        <taxon>Rhodobacterales</taxon>
        <taxon>Roseobacteraceae</taxon>
        <taxon>Thalassovita</taxon>
    </lineage>
</organism>
<name>A0ABS5HM67_9RHOB</name>
<evidence type="ECO:0000313" key="3">
    <source>
        <dbReference type="Proteomes" id="UP001195941"/>
    </source>
</evidence>
<reference evidence="2 3" key="1">
    <citation type="journal article" date="2021" name="Arch. Microbiol.">
        <title>Thalassobius aquimarinus sp. nov., isolated from the Sea of Japan seashore.</title>
        <authorList>
            <person name="Kurilenko V.V."/>
            <person name="Romanenko L.A."/>
            <person name="Chernysheva N.Y."/>
            <person name="Velansky P.V."/>
            <person name="Tekutyeva L.A."/>
            <person name="Isaeva M.P."/>
            <person name="Mikhailov V.V."/>
        </authorList>
    </citation>
    <scope>NUCLEOTIDE SEQUENCE [LARGE SCALE GENOMIC DNA]</scope>
    <source>
        <strain evidence="2 3">KMM 8518</strain>
    </source>
</reference>
<dbReference type="EMBL" id="JADMKU010000002">
    <property type="protein sequence ID" value="MBR9650071.1"/>
    <property type="molecule type" value="Genomic_DNA"/>
</dbReference>
<keyword evidence="3" id="KW-1185">Reference proteome</keyword>
<accession>A0ABS5HM67</accession>
<gene>
    <name evidence="2" type="ORF">IT775_02905</name>
</gene>
<proteinExistence type="predicted"/>
<dbReference type="Proteomes" id="UP001195941">
    <property type="component" value="Unassembled WGS sequence"/>
</dbReference>